<dbReference type="Proteomes" id="UP001165422">
    <property type="component" value="Unassembled WGS sequence"/>
</dbReference>
<protein>
    <submittedName>
        <fullName evidence="2">Rhodanese-like domain-containing protein</fullName>
    </submittedName>
</protein>
<feature type="domain" description="Rhodanese" evidence="1">
    <location>
        <begin position="18"/>
        <end position="104"/>
    </location>
</feature>
<dbReference type="PANTHER" id="PTHR44086:SF13">
    <property type="entry name" value="THIOSULFATE SULFURTRANSFERASE PSPE"/>
    <property type="match status" value="1"/>
</dbReference>
<evidence type="ECO:0000313" key="2">
    <source>
        <dbReference type="EMBL" id="MCC9295538.1"/>
    </source>
</evidence>
<dbReference type="PANTHER" id="PTHR44086">
    <property type="entry name" value="THIOSULFATE SULFURTRANSFERASE RDL2, MITOCHONDRIAL-RELATED"/>
    <property type="match status" value="1"/>
</dbReference>
<accession>A0ABS8N6V2</accession>
<dbReference type="PROSITE" id="PS50206">
    <property type="entry name" value="RHODANESE_3"/>
    <property type="match status" value="1"/>
</dbReference>
<dbReference type="InterPro" id="IPR001763">
    <property type="entry name" value="Rhodanese-like_dom"/>
</dbReference>
<proteinExistence type="predicted"/>
<dbReference type="SMART" id="SM00450">
    <property type="entry name" value="RHOD"/>
    <property type="match status" value="1"/>
</dbReference>
<dbReference type="Pfam" id="PF00581">
    <property type="entry name" value="Rhodanese"/>
    <property type="match status" value="1"/>
</dbReference>
<organism evidence="2 3">
    <name type="scientific">Clostridium aromativorans</name>
    <dbReference type="NCBI Taxonomy" id="2836848"/>
    <lineage>
        <taxon>Bacteria</taxon>
        <taxon>Bacillati</taxon>
        <taxon>Bacillota</taxon>
        <taxon>Clostridia</taxon>
        <taxon>Eubacteriales</taxon>
        <taxon>Clostridiaceae</taxon>
        <taxon>Clostridium</taxon>
    </lineage>
</organism>
<sequence length="104" mass="12160">MSHIRKISGRELRKMLESKFPPLLIDVRTHREFHKGHIDSSKNIPIENFKDTIKKIKPDLNSSIVVYCKCGIKSAKASHILKKMGFKKIYNLGGIENWHHRLKR</sequence>
<dbReference type="InterPro" id="IPR036873">
    <property type="entry name" value="Rhodanese-like_dom_sf"/>
</dbReference>
<dbReference type="EMBL" id="JAJJPB010000015">
    <property type="protein sequence ID" value="MCC9295538.1"/>
    <property type="molecule type" value="Genomic_DNA"/>
</dbReference>
<gene>
    <name evidence="2" type="ORF">LN736_11785</name>
</gene>
<keyword evidence="3" id="KW-1185">Reference proteome</keyword>
<evidence type="ECO:0000313" key="3">
    <source>
        <dbReference type="Proteomes" id="UP001165422"/>
    </source>
</evidence>
<dbReference type="CDD" id="cd00158">
    <property type="entry name" value="RHOD"/>
    <property type="match status" value="1"/>
</dbReference>
<dbReference type="SUPFAM" id="SSF52821">
    <property type="entry name" value="Rhodanese/Cell cycle control phosphatase"/>
    <property type="match status" value="1"/>
</dbReference>
<comment type="caution">
    <text evidence="2">The sequence shown here is derived from an EMBL/GenBank/DDBJ whole genome shotgun (WGS) entry which is preliminary data.</text>
</comment>
<reference evidence="2" key="1">
    <citation type="submission" date="2021-11" db="EMBL/GenBank/DDBJ databases">
        <authorList>
            <person name="Qingchun L."/>
            <person name="Dong Z."/>
            <person name="Zongwei Q."/>
            <person name="Jia Z."/>
            <person name="Duotao L."/>
        </authorList>
    </citation>
    <scope>NUCLEOTIDE SEQUENCE</scope>
    <source>
        <strain evidence="2">WLY-B-L2</strain>
    </source>
</reference>
<dbReference type="RefSeq" id="WP_150358584.1">
    <property type="nucleotide sequence ID" value="NZ_JAJJPB010000015.1"/>
</dbReference>
<name>A0ABS8N6V2_9CLOT</name>
<evidence type="ECO:0000259" key="1">
    <source>
        <dbReference type="PROSITE" id="PS50206"/>
    </source>
</evidence>
<dbReference type="Gene3D" id="3.40.250.10">
    <property type="entry name" value="Rhodanese-like domain"/>
    <property type="match status" value="1"/>
</dbReference>